<dbReference type="EMBL" id="JAQJAE010000003">
    <property type="protein sequence ID" value="KAJ5602590.1"/>
    <property type="molecule type" value="Genomic_DNA"/>
</dbReference>
<dbReference type="Gene3D" id="3.30.1330.40">
    <property type="entry name" value="RutC-like"/>
    <property type="match status" value="1"/>
</dbReference>
<proteinExistence type="inferred from homology"/>
<protein>
    <submittedName>
        <fullName evidence="2">Uncharacterized protein</fullName>
    </submittedName>
</protein>
<dbReference type="PANTHER" id="PTHR11803">
    <property type="entry name" value="2-IMINOBUTANOATE/2-IMINOPROPANOATE DEAMINASE RIDA"/>
    <property type="match status" value="1"/>
</dbReference>
<dbReference type="PANTHER" id="PTHR11803:SF58">
    <property type="entry name" value="PROTEIN HMF1-RELATED"/>
    <property type="match status" value="1"/>
</dbReference>
<comment type="similarity">
    <text evidence="1">Belongs to the RutC family.</text>
</comment>
<gene>
    <name evidence="2" type="ORF">N7537_005546</name>
</gene>
<dbReference type="GO" id="GO:0019239">
    <property type="term" value="F:deaminase activity"/>
    <property type="evidence" value="ECO:0007669"/>
    <property type="project" value="TreeGrafter"/>
</dbReference>
<organism evidence="2 3">
    <name type="scientific">Penicillium hordei</name>
    <dbReference type="NCBI Taxonomy" id="40994"/>
    <lineage>
        <taxon>Eukaryota</taxon>
        <taxon>Fungi</taxon>
        <taxon>Dikarya</taxon>
        <taxon>Ascomycota</taxon>
        <taxon>Pezizomycotina</taxon>
        <taxon>Eurotiomycetes</taxon>
        <taxon>Eurotiomycetidae</taxon>
        <taxon>Eurotiales</taxon>
        <taxon>Aspergillaceae</taxon>
        <taxon>Penicillium</taxon>
    </lineage>
</organism>
<evidence type="ECO:0000256" key="1">
    <source>
        <dbReference type="ARBA" id="ARBA00010552"/>
    </source>
</evidence>
<dbReference type="Proteomes" id="UP001213799">
    <property type="component" value="Unassembled WGS sequence"/>
</dbReference>
<reference evidence="2" key="2">
    <citation type="submission" date="2023-01" db="EMBL/GenBank/DDBJ databases">
        <authorList>
            <person name="Petersen C."/>
        </authorList>
    </citation>
    <scope>NUCLEOTIDE SEQUENCE</scope>
    <source>
        <strain evidence="2">IBT 12815</strain>
    </source>
</reference>
<accession>A0AAD6H3L2</accession>
<comment type="caution">
    <text evidence="2">The sequence shown here is derived from an EMBL/GenBank/DDBJ whole genome shotgun (WGS) entry which is preliminary data.</text>
</comment>
<dbReference type="InterPro" id="IPR006175">
    <property type="entry name" value="YjgF/YER057c/UK114"/>
</dbReference>
<dbReference type="CDD" id="cd00448">
    <property type="entry name" value="YjgF_YER057c_UK114_family"/>
    <property type="match status" value="1"/>
</dbReference>
<dbReference type="Pfam" id="PF01042">
    <property type="entry name" value="Ribonuc_L-PSP"/>
    <property type="match status" value="1"/>
</dbReference>
<dbReference type="SUPFAM" id="SSF55298">
    <property type="entry name" value="YjgF-like"/>
    <property type="match status" value="1"/>
</dbReference>
<dbReference type="GO" id="GO:0005829">
    <property type="term" value="C:cytosol"/>
    <property type="evidence" value="ECO:0007669"/>
    <property type="project" value="TreeGrafter"/>
</dbReference>
<keyword evidence="3" id="KW-1185">Reference proteome</keyword>
<sequence>MSVSCSSSLVTSPVNVGGAAPNALYSQGLVVGGMVYLSGVTGVNPVTGSLVEGTVEARTTQIFENISRILETAGSHIDKTVKLSIFLISMSDYTLMNKAYSKVFSQGVKPVCFTEITANSLPKDQF</sequence>
<reference evidence="2" key="1">
    <citation type="journal article" date="2023" name="IMA Fungus">
        <title>Comparative genomic study of the Penicillium genus elucidates a diverse pangenome and 15 lateral gene transfer events.</title>
        <authorList>
            <person name="Petersen C."/>
            <person name="Sorensen T."/>
            <person name="Nielsen M.R."/>
            <person name="Sondergaard T.E."/>
            <person name="Sorensen J.L."/>
            <person name="Fitzpatrick D.A."/>
            <person name="Frisvad J.C."/>
            <person name="Nielsen K.L."/>
        </authorList>
    </citation>
    <scope>NUCLEOTIDE SEQUENCE</scope>
    <source>
        <strain evidence="2">IBT 12815</strain>
    </source>
</reference>
<evidence type="ECO:0000313" key="3">
    <source>
        <dbReference type="Proteomes" id="UP001213799"/>
    </source>
</evidence>
<evidence type="ECO:0000313" key="2">
    <source>
        <dbReference type="EMBL" id="KAJ5602590.1"/>
    </source>
</evidence>
<dbReference type="InterPro" id="IPR035959">
    <property type="entry name" value="RutC-like_sf"/>
</dbReference>
<dbReference type="AlphaFoldDB" id="A0AAD6H3L2"/>
<name>A0AAD6H3L2_9EURO</name>
<dbReference type="RefSeq" id="XP_056752388.1">
    <property type="nucleotide sequence ID" value="XM_056896603.1"/>
</dbReference>
<dbReference type="GeneID" id="81586845"/>